<organism evidence="1 2">
    <name type="scientific">candidate division WWE3 bacterium</name>
    <dbReference type="NCBI Taxonomy" id="2053526"/>
    <lineage>
        <taxon>Bacteria</taxon>
        <taxon>Katanobacteria</taxon>
    </lineage>
</organism>
<reference evidence="1 2" key="1">
    <citation type="journal article" date="2020" name="Biotechnol. Biofuels">
        <title>New insights from the biogas microbiome by comprehensive genome-resolved metagenomics of nearly 1600 species originating from multiple anaerobic digesters.</title>
        <authorList>
            <person name="Campanaro S."/>
            <person name="Treu L."/>
            <person name="Rodriguez-R L.M."/>
            <person name="Kovalovszki A."/>
            <person name="Ziels R.M."/>
            <person name="Maus I."/>
            <person name="Zhu X."/>
            <person name="Kougias P.G."/>
            <person name="Basile A."/>
            <person name="Luo G."/>
            <person name="Schluter A."/>
            <person name="Konstantinidis K.T."/>
            <person name="Angelidaki I."/>
        </authorList>
    </citation>
    <scope>NUCLEOTIDE SEQUENCE [LARGE SCALE GENOMIC DNA]</scope>
    <source>
        <strain evidence="1">AS27yjCOA_202</strain>
    </source>
</reference>
<comment type="caution">
    <text evidence="1">The sequence shown here is derived from an EMBL/GenBank/DDBJ whole genome shotgun (WGS) entry which is preliminary data.</text>
</comment>
<evidence type="ECO:0000313" key="1">
    <source>
        <dbReference type="EMBL" id="NMB91415.1"/>
    </source>
</evidence>
<proteinExistence type="predicted"/>
<name>A0A7X9HSP2_UNCKA</name>
<dbReference type="Proteomes" id="UP000590542">
    <property type="component" value="Unassembled WGS sequence"/>
</dbReference>
<protein>
    <submittedName>
        <fullName evidence="1">Uncharacterized protein</fullName>
    </submittedName>
</protein>
<dbReference type="AlphaFoldDB" id="A0A7X9HSP2"/>
<sequence length="159" mass="18459">MNKQLQIDTVVSSLSTWSSPACNLLKEIVKHMKVNTKEVWFHQRDVLSLLKEYERTLVQEINPITVIFPDEVSPEFSTLVSYPRVYGQSFGIRSKNYANQEDISIDLFMGINGPIFVLKDESRIVQQDVLYEVIKEEDISTEILKWLSRYVEANPDIFV</sequence>
<evidence type="ECO:0000313" key="2">
    <source>
        <dbReference type="Proteomes" id="UP000590542"/>
    </source>
</evidence>
<dbReference type="EMBL" id="JAAZNV010000006">
    <property type="protein sequence ID" value="NMB91415.1"/>
    <property type="molecule type" value="Genomic_DNA"/>
</dbReference>
<accession>A0A7X9HSP2</accession>
<gene>
    <name evidence="1" type="ORF">GYA37_01045</name>
</gene>